<comment type="similarity">
    <text evidence="2">Belongs to the REXO1/REXO3 family.</text>
</comment>
<dbReference type="GO" id="GO:0004527">
    <property type="term" value="F:exonuclease activity"/>
    <property type="evidence" value="ECO:0007669"/>
    <property type="project" value="UniProtKB-KW"/>
</dbReference>
<evidence type="ECO:0000256" key="2">
    <source>
        <dbReference type="ARBA" id="ARBA00006357"/>
    </source>
</evidence>
<dbReference type="InterPro" id="IPR036397">
    <property type="entry name" value="RNaseH_sf"/>
</dbReference>
<evidence type="ECO:0000313" key="9">
    <source>
        <dbReference type="Proteomes" id="UP000076722"/>
    </source>
</evidence>
<dbReference type="OrthoDB" id="8191639at2759"/>
<organism evidence="8 9">
    <name type="scientific">Sistotremastrum niveocremeum HHB9708</name>
    <dbReference type="NCBI Taxonomy" id="1314777"/>
    <lineage>
        <taxon>Eukaryota</taxon>
        <taxon>Fungi</taxon>
        <taxon>Dikarya</taxon>
        <taxon>Basidiomycota</taxon>
        <taxon>Agaricomycotina</taxon>
        <taxon>Agaricomycetes</taxon>
        <taxon>Sistotremastrales</taxon>
        <taxon>Sistotremastraceae</taxon>
        <taxon>Sertulicium</taxon>
        <taxon>Sertulicium niveocremeum</taxon>
    </lineage>
</organism>
<dbReference type="Gene3D" id="3.30.420.10">
    <property type="entry name" value="Ribonuclease H-like superfamily/Ribonuclease H"/>
    <property type="match status" value="1"/>
</dbReference>
<evidence type="ECO:0000256" key="4">
    <source>
        <dbReference type="ARBA" id="ARBA00022801"/>
    </source>
</evidence>
<protein>
    <recommendedName>
        <fullName evidence="7">Exonuclease domain-containing protein</fullName>
    </recommendedName>
</protein>
<dbReference type="SMART" id="SM00479">
    <property type="entry name" value="EXOIII"/>
    <property type="match status" value="1"/>
</dbReference>
<dbReference type="FunFam" id="3.30.420.10:FF:000031">
    <property type="entry name" value="RNA exonuclease 1"/>
    <property type="match status" value="1"/>
</dbReference>
<keyword evidence="9" id="KW-1185">Reference proteome</keyword>
<evidence type="ECO:0000256" key="5">
    <source>
        <dbReference type="ARBA" id="ARBA00022839"/>
    </source>
</evidence>
<feature type="domain" description="Exonuclease" evidence="7">
    <location>
        <begin position="345"/>
        <end position="506"/>
    </location>
</feature>
<evidence type="ECO:0000313" key="8">
    <source>
        <dbReference type="EMBL" id="KZS97938.1"/>
    </source>
</evidence>
<evidence type="ECO:0000256" key="1">
    <source>
        <dbReference type="ARBA" id="ARBA00004123"/>
    </source>
</evidence>
<dbReference type="Proteomes" id="UP000076722">
    <property type="component" value="Unassembled WGS sequence"/>
</dbReference>
<keyword evidence="4" id="KW-0378">Hydrolase</keyword>
<name>A0A164ZQ33_9AGAM</name>
<dbReference type="AlphaFoldDB" id="A0A164ZQ33"/>
<keyword evidence="6" id="KW-0539">Nucleus</keyword>
<evidence type="ECO:0000256" key="6">
    <source>
        <dbReference type="ARBA" id="ARBA00023242"/>
    </source>
</evidence>
<dbReference type="InterPro" id="IPR012337">
    <property type="entry name" value="RNaseH-like_sf"/>
</dbReference>
<comment type="subcellular location">
    <subcellularLocation>
        <location evidence="1">Nucleus</location>
    </subcellularLocation>
</comment>
<dbReference type="InterPro" id="IPR034922">
    <property type="entry name" value="REX1-like_exo"/>
</dbReference>
<evidence type="ECO:0000259" key="7">
    <source>
        <dbReference type="SMART" id="SM00479"/>
    </source>
</evidence>
<proteinExistence type="inferred from homology"/>
<sequence length="524" mass="57167">MFSVLGLFRSVKCPEKPSCSRNPCPFSHEDTHLVPQLQFPKIVQPAAASTSSEHLVPAKRTLGDVSASSPSSSLALEPPKKVAKTISAQGRVRTTVPQAATTPTGAPLLRISPAASKIAVPLRQTMLSTLWKHFSELYSELLPNHPDLARAHSLAQEEEVYSQSVKITYRTAMISCVARVKKRPKPDSISHPSVGTEAEIAKRVLESKAPKSIKYPRVQSSDLESLILSKEKQLELGYVLDPPSSPGGVQPSLEGKVYPKCDRCQKAFLVKRLEHGPETCVAHWGRQVFDKSMGEKQKIWSCCSQPLGSTGCDIGVHVFYENEVADLHARHAFSYTESLSASVLDVVALDCEMIYTTGGMRVARVSIVDGDGKEVFDELVRMDEGVSVLDFNTRFSGITSLDEARLNLVSVRKALQSYIGPSTIVIGHALENDLKTLRMIHPRCVDTVELFPHHAGLPYRRALRALVSEKLGQSIQAGGGTSGHSSLEDARATLDLVRWYLANTKTARLPVSQSSSNTNGTVDP</sequence>
<reference evidence="8 9" key="1">
    <citation type="journal article" date="2016" name="Mol. Biol. Evol.">
        <title>Comparative Genomics of Early-Diverging Mushroom-Forming Fungi Provides Insights into the Origins of Lignocellulose Decay Capabilities.</title>
        <authorList>
            <person name="Nagy L.G."/>
            <person name="Riley R."/>
            <person name="Tritt A."/>
            <person name="Adam C."/>
            <person name="Daum C."/>
            <person name="Floudas D."/>
            <person name="Sun H."/>
            <person name="Yadav J.S."/>
            <person name="Pangilinan J."/>
            <person name="Larsson K.H."/>
            <person name="Matsuura K."/>
            <person name="Barry K."/>
            <person name="Labutti K."/>
            <person name="Kuo R."/>
            <person name="Ohm R.A."/>
            <person name="Bhattacharya S.S."/>
            <person name="Shirouzu T."/>
            <person name="Yoshinaga Y."/>
            <person name="Martin F.M."/>
            <person name="Grigoriev I.V."/>
            <person name="Hibbett D.S."/>
        </authorList>
    </citation>
    <scope>NUCLEOTIDE SEQUENCE [LARGE SCALE GENOMIC DNA]</scope>
    <source>
        <strain evidence="8 9">HHB9708</strain>
    </source>
</reference>
<dbReference type="STRING" id="1314777.A0A164ZQ33"/>
<dbReference type="InterPro" id="IPR047021">
    <property type="entry name" value="REXO1/3/4-like"/>
</dbReference>
<keyword evidence="5" id="KW-0269">Exonuclease</keyword>
<accession>A0A164ZQ33</accession>
<dbReference type="PANTHER" id="PTHR12801:SF115">
    <property type="entry name" value="FI18136P1-RELATED"/>
    <property type="match status" value="1"/>
</dbReference>
<dbReference type="GO" id="GO:0005634">
    <property type="term" value="C:nucleus"/>
    <property type="evidence" value="ECO:0007669"/>
    <property type="project" value="UniProtKB-SubCell"/>
</dbReference>
<dbReference type="SUPFAM" id="SSF53098">
    <property type="entry name" value="Ribonuclease H-like"/>
    <property type="match status" value="1"/>
</dbReference>
<dbReference type="Pfam" id="PF00929">
    <property type="entry name" value="RNase_T"/>
    <property type="match status" value="1"/>
</dbReference>
<dbReference type="GO" id="GO:0010629">
    <property type="term" value="P:negative regulation of gene expression"/>
    <property type="evidence" value="ECO:0007669"/>
    <property type="project" value="UniProtKB-ARBA"/>
</dbReference>
<gene>
    <name evidence="8" type="ORF">SISNIDRAFT_449540</name>
</gene>
<dbReference type="GO" id="GO:0003676">
    <property type="term" value="F:nucleic acid binding"/>
    <property type="evidence" value="ECO:0007669"/>
    <property type="project" value="InterPro"/>
</dbReference>
<dbReference type="EMBL" id="KV419396">
    <property type="protein sequence ID" value="KZS97938.1"/>
    <property type="molecule type" value="Genomic_DNA"/>
</dbReference>
<keyword evidence="3" id="KW-0540">Nuclease</keyword>
<evidence type="ECO:0000256" key="3">
    <source>
        <dbReference type="ARBA" id="ARBA00022722"/>
    </source>
</evidence>
<dbReference type="CDD" id="cd06145">
    <property type="entry name" value="REX1_like"/>
    <property type="match status" value="1"/>
</dbReference>
<dbReference type="PANTHER" id="PTHR12801">
    <property type="entry name" value="RNA EXONUCLEASE REXO1 / RECO3 FAMILY MEMBER-RELATED"/>
    <property type="match status" value="1"/>
</dbReference>
<dbReference type="InterPro" id="IPR013520">
    <property type="entry name" value="Ribonucl_H"/>
</dbReference>